<name>A0ABU3SXK9_9ALTE</name>
<dbReference type="RefSeq" id="WP_316026242.1">
    <property type="nucleotide sequence ID" value="NZ_JAWDIO010000002.1"/>
</dbReference>
<organism evidence="3 4">
    <name type="scientific">Paraglaciecola aquimarina</name>
    <dbReference type="NCBI Taxonomy" id="1235557"/>
    <lineage>
        <taxon>Bacteria</taxon>
        <taxon>Pseudomonadati</taxon>
        <taxon>Pseudomonadota</taxon>
        <taxon>Gammaproteobacteria</taxon>
        <taxon>Alteromonadales</taxon>
        <taxon>Alteromonadaceae</taxon>
        <taxon>Paraglaciecola</taxon>
    </lineage>
</organism>
<proteinExistence type="predicted"/>
<keyword evidence="4" id="KW-1185">Reference proteome</keyword>
<feature type="signal peptide" evidence="1">
    <location>
        <begin position="1"/>
        <end position="27"/>
    </location>
</feature>
<accession>A0ABU3SXK9</accession>
<sequence length="290" mass="32092">MKFTPSSVLVNLSAYSCTLLLSSCALFEPGQNTTAQDTMQHQETAQISTVDQNADPLQSSMAFQKQFQNSETRNSHALASPKEMELLTQQQHLQAKLDQQNSAQYDINYYARGMMQDLMANLEYVNATTPVAVTSFVMLDSNYNEYNILGNQLAESLIHEVHKFGIPVIDYKTTGYIRVTEQGDFAFSKDYQDFSGDMPARYIVSGTMLRNADGYLVNARIIGIKSQAVVASAQSLIPYHIADPIIQMASQSTATTEENAGLNLRMNNTGLSKAELVKVSSANRITLVQE</sequence>
<dbReference type="PROSITE" id="PS51257">
    <property type="entry name" value="PROKAR_LIPOPROTEIN"/>
    <property type="match status" value="1"/>
</dbReference>
<dbReference type="Pfam" id="PF17680">
    <property type="entry name" value="FlgO"/>
    <property type="match status" value="1"/>
</dbReference>
<feature type="domain" description="FlgO" evidence="2">
    <location>
        <begin position="113"/>
        <end position="240"/>
    </location>
</feature>
<gene>
    <name evidence="3" type="ORF">RS130_12670</name>
</gene>
<protein>
    <submittedName>
        <fullName evidence="3">FlgO family outer membrane protein</fullName>
    </submittedName>
</protein>
<evidence type="ECO:0000256" key="1">
    <source>
        <dbReference type="SAM" id="SignalP"/>
    </source>
</evidence>
<dbReference type="InterPro" id="IPR041215">
    <property type="entry name" value="FlgO_dom"/>
</dbReference>
<dbReference type="Proteomes" id="UP001247805">
    <property type="component" value="Unassembled WGS sequence"/>
</dbReference>
<reference evidence="3 4" key="1">
    <citation type="submission" date="2023-10" db="EMBL/GenBank/DDBJ databases">
        <title>Glaciecola aquimarina strain GGW-M5 nov., isolated from a coastal seawater.</title>
        <authorList>
            <person name="Bayburt H."/>
            <person name="Kim J.M."/>
            <person name="Choi B.J."/>
            <person name="Jeon C.O."/>
        </authorList>
    </citation>
    <scope>NUCLEOTIDE SEQUENCE [LARGE SCALE GENOMIC DNA]</scope>
    <source>
        <strain evidence="3 4">KCTC 32108</strain>
    </source>
</reference>
<evidence type="ECO:0000259" key="2">
    <source>
        <dbReference type="Pfam" id="PF17680"/>
    </source>
</evidence>
<evidence type="ECO:0000313" key="4">
    <source>
        <dbReference type="Proteomes" id="UP001247805"/>
    </source>
</evidence>
<evidence type="ECO:0000313" key="3">
    <source>
        <dbReference type="EMBL" id="MDU0354657.1"/>
    </source>
</evidence>
<feature type="chain" id="PRO_5046315217" evidence="1">
    <location>
        <begin position="28"/>
        <end position="290"/>
    </location>
</feature>
<comment type="caution">
    <text evidence="3">The sequence shown here is derived from an EMBL/GenBank/DDBJ whole genome shotgun (WGS) entry which is preliminary data.</text>
</comment>
<keyword evidence="1" id="KW-0732">Signal</keyword>
<dbReference type="EMBL" id="JAWDIO010000002">
    <property type="protein sequence ID" value="MDU0354657.1"/>
    <property type="molecule type" value="Genomic_DNA"/>
</dbReference>